<evidence type="ECO:0000256" key="3">
    <source>
        <dbReference type="ARBA" id="ARBA00010312"/>
    </source>
</evidence>
<dbReference type="InterPro" id="IPR009010">
    <property type="entry name" value="Asp_de-COase-like_dom_sf"/>
</dbReference>
<dbReference type="Pfam" id="PF04879">
    <property type="entry name" value="Molybdop_Fe4S4"/>
    <property type="match status" value="1"/>
</dbReference>
<evidence type="ECO:0000256" key="8">
    <source>
        <dbReference type="ARBA" id="ARBA00023004"/>
    </source>
</evidence>
<dbReference type="GO" id="GO:0030151">
    <property type="term" value="F:molybdenum ion binding"/>
    <property type="evidence" value="ECO:0007669"/>
    <property type="project" value="TreeGrafter"/>
</dbReference>
<evidence type="ECO:0000313" key="12">
    <source>
        <dbReference type="Proteomes" id="UP000011531"/>
    </source>
</evidence>
<feature type="domain" description="4Fe-4S Mo/W bis-MGD-type" evidence="10">
    <location>
        <begin position="50"/>
        <end position="106"/>
    </location>
</feature>
<dbReference type="SUPFAM" id="SSF50692">
    <property type="entry name" value="ADC-like"/>
    <property type="match status" value="1"/>
</dbReference>
<keyword evidence="6" id="KW-0732">Signal</keyword>
<proteinExistence type="inferred from homology"/>
<keyword evidence="9" id="KW-0411">Iron-sulfur</keyword>
<dbReference type="GO" id="GO:0043546">
    <property type="term" value="F:molybdopterin cofactor binding"/>
    <property type="evidence" value="ECO:0007669"/>
    <property type="project" value="InterPro"/>
</dbReference>
<dbReference type="PATRIC" id="fig|1227498.3.peg.493"/>
<evidence type="ECO:0000256" key="6">
    <source>
        <dbReference type="ARBA" id="ARBA00022729"/>
    </source>
</evidence>
<evidence type="ECO:0000259" key="10">
    <source>
        <dbReference type="PROSITE" id="PS51669"/>
    </source>
</evidence>
<evidence type="ECO:0000256" key="1">
    <source>
        <dbReference type="ARBA" id="ARBA00001966"/>
    </source>
</evidence>
<dbReference type="OrthoDB" id="23466at2157"/>
<dbReference type="SUPFAM" id="SSF53706">
    <property type="entry name" value="Formate dehydrogenase/DMSO reductase, domains 1-3"/>
    <property type="match status" value="1"/>
</dbReference>
<dbReference type="SMART" id="SM00926">
    <property type="entry name" value="Molybdop_Fe4S4"/>
    <property type="match status" value="1"/>
</dbReference>
<accession>L9XW43</accession>
<dbReference type="PROSITE" id="PS51669">
    <property type="entry name" value="4FE4S_MOW_BIS_MGD"/>
    <property type="match status" value="1"/>
</dbReference>
<name>L9XW43_9EURY</name>
<dbReference type="Pfam" id="PF00384">
    <property type="entry name" value="Molybdopterin"/>
    <property type="match status" value="1"/>
</dbReference>
<keyword evidence="8" id="KW-0408">Iron</keyword>
<protein>
    <submittedName>
        <fullName evidence="11">Nitrate reductase</fullName>
    </submittedName>
</protein>
<keyword evidence="5" id="KW-0479">Metal-binding</keyword>
<dbReference type="Gene3D" id="3.40.50.740">
    <property type="match status" value="2"/>
</dbReference>
<dbReference type="Gene3D" id="2.20.25.90">
    <property type="entry name" value="ADC-like domains"/>
    <property type="match status" value="1"/>
</dbReference>
<dbReference type="GO" id="GO:0009055">
    <property type="term" value="F:electron transfer activity"/>
    <property type="evidence" value="ECO:0007669"/>
    <property type="project" value="TreeGrafter"/>
</dbReference>
<comment type="cofactor">
    <cofactor evidence="1">
        <name>[4Fe-4S] cluster</name>
        <dbReference type="ChEBI" id="CHEBI:49883"/>
    </cofactor>
</comment>
<keyword evidence="7" id="KW-0560">Oxidoreductase</keyword>
<keyword evidence="12" id="KW-1185">Reference proteome</keyword>
<comment type="subcellular location">
    <subcellularLocation>
        <location evidence="2">Cell envelope</location>
    </subcellularLocation>
</comment>
<dbReference type="PROSITE" id="PS51318">
    <property type="entry name" value="TAT"/>
    <property type="match status" value="1"/>
</dbReference>
<dbReference type="EMBL" id="AOIA01000020">
    <property type="protein sequence ID" value="ELY66029.1"/>
    <property type="molecule type" value="Genomic_DNA"/>
</dbReference>
<comment type="caution">
    <text evidence="11">The sequence shown here is derived from an EMBL/GenBank/DDBJ whole genome shotgun (WGS) entry which is preliminary data.</text>
</comment>
<evidence type="ECO:0000256" key="9">
    <source>
        <dbReference type="ARBA" id="ARBA00023014"/>
    </source>
</evidence>
<evidence type="ECO:0000256" key="2">
    <source>
        <dbReference type="ARBA" id="ARBA00004196"/>
    </source>
</evidence>
<evidence type="ECO:0000256" key="7">
    <source>
        <dbReference type="ARBA" id="ARBA00023002"/>
    </source>
</evidence>
<dbReference type="PANTHER" id="PTHR43598:SF1">
    <property type="entry name" value="FORMATE DEHYDROGENASE-O MAJOR SUBUNIT"/>
    <property type="match status" value="1"/>
</dbReference>
<evidence type="ECO:0000256" key="4">
    <source>
        <dbReference type="ARBA" id="ARBA00022485"/>
    </source>
</evidence>
<dbReference type="Pfam" id="PF01568">
    <property type="entry name" value="Molydop_binding"/>
    <property type="match status" value="1"/>
</dbReference>
<dbReference type="Gene3D" id="3.40.228.10">
    <property type="entry name" value="Dimethylsulfoxide Reductase, domain 2"/>
    <property type="match status" value="1"/>
</dbReference>
<keyword evidence="4" id="KW-0004">4Fe-4S</keyword>
<comment type="similarity">
    <text evidence="3">Belongs to the prokaryotic molybdopterin-containing oxidoreductase family.</text>
</comment>
<dbReference type="InterPro" id="IPR006656">
    <property type="entry name" value="Mopterin_OxRdtase"/>
</dbReference>
<reference evidence="11 12" key="1">
    <citation type="journal article" date="2014" name="PLoS Genet.">
        <title>Phylogenetically driven sequencing of extremely halophilic archaea reveals strategies for static and dynamic osmo-response.</title>
        <authorList>
            <person name="Becker E.A."/>
            <person name="Seitzer P.M."/>
            <person name="Tritt A."/>
            <person name="Larsen D."/>
            <person name="Krusor M."/>
            <person name="Yao A.I."/>
            <person name="Wu D."/>
            <person name="Madern D."/>
            <person name="Eisen J.A."/>
            <person name="Darling A.E."/>
            <person name="Facciotti M.T."/>
        </authorList>
    </citation>
    <scope>NUCLEOTIDE SEQUENCE [LARGE SCALE GENOMIC DNA]</scope>
    <source>
        <strain evidence="11 12">DSM 18795</strain>
    </source>
</reference>
<dbReference type="InterPro" id="IPR006311">
    <property type="entry name" value="TAT_signal"/>
</dbReference>
<dbReference type="Proteomes" id="UP000011531">
    <property type="component" value="Unassembled WGS sequence"/>
</dbReference>
<evidence type="ECO:0000256" key="5">
    <source>
        <dbReference type="ARBA" id="ARBA00022723"/>
    </source>
</evidence>
<dbReference type="GO" id="GO:0016491">
    <property type="term" value="F:oxidoreductase activity"/>
    <property type="evidence" value="ECO:0007669"/>
    <property type="project" value="UniProtKB-KW"/>
</dbReference>
<sequence>MSAEPVTLDLDRRSFMKASALAGATILGSGATGRVLSQDEDEPEGVHDDAETSKVICNYCSVGCGFKAVKDGDSFVAQESWTENPINNGSLCSKGASILETEHSDKRLKHPMRKVDGEWRKITWNRAYELIAEQHQEILEEYGPDSVMLLGSAHHSNEEAYAFRKLGAFMATNNVDHQARICHSPTVAGLANTWGFGAMTNTVNDYRNFDLNIIIGQNPAEAHPVAMQHILEGQARGGTIVSIDPRYTKTSSHADYFYRMRPGTDVAIMMGLINYLDQQGELDEEMLEGRVNGWEDAYAELERYDLETVSELTWLDVEDLEEIGDMIIENKPNVQIEWAMGGTQHNNGTQNIRSYALLSLASGSAARSGGGLQVMRGHANVQGATDMGVDAAYLPGYYSVTSPGSWTHWTNVWSESPWTDGTTDFDELYNRFGTMPEDLWNDLGEEEETVPAAEVDLEVQDELGEDQPDSHRPEEVTTRSMMFQPGLTVARWYEAALGQGDRLHESNLYQPDPLKMAFFWGHSANSISEMEKMKRAMESLEMMVVVDVFPSVAGTLPDDSDVLLLPASSQYEHYRSLTNTHRSVQWSEPAGPPAHNSKPDLQIMQELADALGFGEHFNWGSGDGLYNGKSTYEDALREINLGARSIGYQQSPEKLQQHREYDHLFSTEDLRADAPGTPVDGEYWSLPWPYWGEGHTGTPIIWRDDMDPREGGHDFRTNWGIQAPTPDEWGEMDIDQEYPLAETYDERGEEGLDMLREPYEPEWWDGEVEGVPQYPHYTTVLPDDVSEPHQMTLPVEYALSEDQSPLDAAQALEEEYDHDLDMEFWEEFDSAQPDPPTGRGKARAVAWNFLDTVPVHREPIQSPHLEITEEWPANGQQQNVFRLDQNNAATQQEATQRVHEEEFDVIMTSGRQVEHQGGGSETRNNPLTADLQPHMYAEIHPDMAEELGITGGEDMVIIEPAGAGKSAILVKAKVDYRTETAEPHPNEIFLPYHWGGVFAGKDQRDQWPDGTEPLAIGDSTNVVTASGFDAETQMQETKVGMVRVLPATPERIEEYDMEFIDFPQDEAELGLQKQYDVREHDMLADD</sequence>
<dbReference type="GO" id="GO:0051539">
    <property type="term" value="F:4 iron, 4 sulfur cluster binding"/>
    <property type="evidence" value="ECO:0007669"/>
    <property type="project" value="UniProtKB-KW"/>
</dbReference>
<dbReference type="InterPro" id="IPR006657">
    <property type="entry name" value="MoPterin_dinucl-bd_dom"/>
</dbReference>
<dbReference type="AlphaFoldDB" id="L9XW43"/>
<dbReference type="PANTHER" id="PTHR43598">
    <property type="entry name" value="TUNGSTEN-CONTAINING FORMYLMETHANOFURAN DEHYDROGENASE 2 SUBUNIT B"/>
    <property type="match status" value="1"/>
</dbReference>
<evidence type="ECO:0000313" key="11">
    <source>
        <dbReference type="EMBL" id="ELY66029.1"/>
    </source>
</evidence>
<dbReference type="InterPro" id="IPR006963">
    <property type="entry name" value="Mopterin_OxRdtase_4Fe-4S_dom"/>
</dbReference>
<dbReference type="GO" id="GO:0009061">
    <property type="term" value="P:anaerobic respiration"/>
    <property type="evidence" value="ECO:0007669"/>
    <property type="project" value="TreeGrafter"/>
</dbReference>
<dbReference type="STRING" id="1227498.C492_02457"/>
<gene>
    <name evidence="11" type="ORF">C492_02457</name>
</gene>
<organism evidence="11 12">
    <name type="scientific">Natronococcus jeotgali DSM 18795</name>
    <dbReference type="NCBI Taxonomy" id="1227498"/>
    <lineage>
        <taxon>Archaea</taxon>
        <taxon>Methanobacteriati</taxon>
        <taxon>Methanobacteriota</taxon>
        <taxon>Stenosarchaea group</taxon>
        <taxon>Halobacteria</taxon>
        <taxon>Halobacteriales</taxon>
        <taxon>Natrialbaceae</taxon>
        <taxon>Natronococcus</taxon>
    </lineage>
</organism>
<dbReference type="Gene3D" id="2.40.40.20">
    <property type="match status" value="1"/>
</dbReference>
<dbReference type="RefSeq" id="WP_008420169.1">
    <property type="nucleotide sequence ID" value="NZ_AOIA01000020.1"/>
</dbReference>